<dbReference type="HOGENOM" id="CLU_081845_2_0_7"/>
<accession>E1QDL7</accession>
<keyword evidence="2" id="KW-1003">Cell membrane</keyword>
<dbReference type="STRING" id="644282.Deba_0157"/>
<dbReference type="Gene3D" id="3.30.450.20">
    <property type="entry name" value="PAS domain"/>
    <property type="match status" value="1"/>
</dbReference>
<name>E1QDL7_DESB2</name>
<dbReference type="SMART" id="SM01049">
    <property type="entry name" value="Cache_2"/>
    <property type="match status" value="1"/>
</dbReference>
<dbReference type="eggNOG" id="COG4564">
    <property type="taxonomic scope" value="Bacteria"/>
</dbReference>
<evidence type="ECO:0000313" key="9">
    <source>
        <dbReference type="Proteomes" id="UP000009047"/>
    </source>
</evidence>
<feature type="chain" id="PRO_5003150004" evidence="6">
    <location>
        <begin position="28"/>
        <end position="171"/>
    </location>
</feature>
<dbReference type="Pfam" id="PF08269">
    <property type="entry name" value="dCache_2"/>
    <property type="match status" value="1"/>
</dbReference>
<feature type="domain" description="Single Cache" evidence="7">
    <location>
        <begin position="36"/>
        <end position="120"/>
    </location>
</feature>
<dbReference type="AlphaFoldDB" id="E1QDL7"/>
<reference evidence="8 9" key="1">
    <citation type="journal article" date="2010" name="Stand. Genomic Sci.">
        <title>Complete genome sequence of Desulfarculus baarsii type strain (2st14).</title>
        <authorList>
            <person name="Sun H."/>
            <person name="Spring S."/>
            <person name="Lapidus A."/>
            <person name="Davenport K."/>
            <person name="Del Rio T.G."/>
            <person name="Tice H."/>
            <person name="Nolan M."/>
            <person name="Copeland A."/>
            <person name="Cheng J.F."/>
            <person name="Lucas S."/>
            <person name="Tapia R."/>
            <person name="Goodwin L."/>
            <person name="Pitluck S."/>
            <person name="Ivanova N."/>
            <person name="Pagani I."/>
            <person name="Mavromatis K."/>
            <person name="Ovchinnikova G."/>
            <person name="Pati A."/>
            <person name="Chen A."/>
            <person name="Palaniappan K."/>
            <person name="Hauser L."/>
            <person name="Chang Y.J."/>
            <person name="Jeffries C.D."/>
            <person name="Detter J.C."/>
            <person name="Han C."/>
            <person name="Rohde M."/>
            <person name="Brambilla E."/>
            <person name="Goker M."/>
            <person name="Woyke T."/>
            <person name="Bristow J."/>
            <person name="Eisen J.A."/>
            <person name="Markowitz V."/>
            <person name="Hugenholtz P."/>
            <person name="Kyrpides N.C."/>
            <person name="Klenk H.P."/>
            <person name="Land M."/>
        </authorList>
    </citation>
    <scope>NUCLEOTIDE SEQUENCE [LARGE SCALE GENOMIC DNA]</scope>
    <source>
        <strain evidence="9">ATCC 33931 / DSM 2075 / LMG 7858 / VKM B-1802 / 2st14</strain>
    </source>
</reference>
<dbReference type="InterPro" id="IPR004010">
    <property type="entry name" value="Double_Cache_2"/>
</dbReference>
<gene>
    <name evidence="8" type="ordered locus">Deba_0157</name>
</gene>
<keyword evidence="3" id="KW-0812">Transmembrane</keyword>
<evidence type="ECO:0000256" key="2">
    <source>
        <dbReference type="ARBA" id="ARBA00022475"/>
    </source>
</evidence>
<evidence type="ECO:0000256" key="5">
    <source>
        <dbReference type="ARBA" id="ARBA00023136"/>
    </source>
</evidence>
<evidence type="ECO:0000313" key="8">
    <source>
        <dbReference type="EMBL" id="ADK83536.1"/>
    </source>
</evidence>
<organism evidence="8 9">
    <name type="scientific">Desulfarculus baarsii (strain ATCC 33931 / DSM 2075 / LMG 7858 / VKM B-1802 / 2st14)</name>
    <dbReference type="NCBI Taxonomy" id="644282"/>
    <lineage>
        <taxon>Bacteria</taxon>
        <taxon>Pseudomonadati</taxon>
        <taxon>Thermodesulfobacteriota</taxon>
        <taxon>Desulfarculia</taxon>
        <taxon>Desulfarculales</taxon>
        <taxon>Desulfarculaceae</taxon>
        <taxon>Desulfarculus</taxon>
    </lineage>
</organism>
<sequence>MGKGSLLGKICGAALMCLALGLGSAWAADDGRSCDEREIKAVVHALAQGLAPLLKDQPNDEARVALLRKFIAPIRFLSDNSGYLFVYDSNCVNIAHAAQPQMVGKQLADLVDDKGNHPVRQTVEAGKKGGGYYHFWWPRPDTKEITPKVGYAEPIAGTDYFIGSGVYRAVK</sequence>
<dbReference type="Proteomes" id="UP000009047">
    <property type="component" value="Chromosome"/>
</dbReference>
<evidence type="ECO:0000259" key="7">
    <source>
        <dbReference type="SMART" id="SM01049"/>
    </source>
</evidence>
<dbReference type="InterPro" id="IPR033480">
    <property type="entry name" value="sCache_2"/>
</dbReference>
<evidence type="ECO:0000256" key="6">
    <source>
        <dbReference type="SAM" id="SignalP"/>
    </source>
</evidence>
<keyword evidence="6" id="KW-0732">Signal</keyword>
<keyword evidence="5" id="KW-0472">Membrane</keyword>
<dbReference type="GO" id="GO:0005886">
    <property type="term" value="C:plasma membrane"/>
    <property type="evidence" value="ECO:0007669"/>
    <property type="project" value="UniProtKB-SubCell"/>
</dbReference>
<dbReference type="EMBL" id="CP002085">
    <property type="protein sequence ID" value="ADK83536.1"/>
    <property type="molecule type" value="Genomic_DNA"/>
</dbReference>
<evidence type="ECO:0000256" key="1">
    <source>
        <dbReference type="ARBA" id="ARBA00004651"/>
    </source>
</evidence>
<feature type="signal peptide" evidence="6">
    <location>
        <begin position="1"/>
        <end position="27"/>
    </location>
</feature>
<keyword evidence="4" id="KW-1133">Transmembrane helix</keyword>
<protein>
    <submittedName>
        <fullName evidence="8">Cache sensor protein</fullName>
    </submittedName>
</protein>
<evidence type="ECO:0000256" key="3">
    <source>
        <dbReference type="ARBA" id="ARBA00022692"/>
    </source>
</evidence>
<dbReference type="KEGG" id="dbr:Deba_0157"/>
<keyword evidence="9" id="KW-1185">Reference proteome</keyword>
<comment type="subcellular location">
    <subcellularLocation>
        <location evidence="1">Cell membrane</location>
        <topology evidence="1">Multi-pass membrane protein</topology>
    </subcellularLocation>
</comment>
<proteinExistence type="predicted"/>
<evidence type="ECO:0000256" key="4">
    <source>
        <dbReference type="ARBA" id="ARBA00022989"/>
    </source>
</evidence>
<dbReference type="RefSeq" id="WP_013256992.1">
    <property type="nucleotide sequence ID" value="NC_014365.1"/>
</dbReference>